<dbReference type="RefSeq" id="WP_205361016.1">
    <property type="nucleotide sequence ID" value="NZ_JADKYB010000019.1"/>
</dbReference>
<accession>A0ABS2TZF6</accession>
<organism evidence="1 2">
    <name type="scientific">Actinacidiphila acididurans</name>
    <dbReference type="NCBI Taxonomy" id="2784346"/>
    <lineage>
        <taxon>Bacteria</taxon>
        <taxon>Bacillati</taxon>
        <taxon>Actinomycetota</taxon>
        <taxon>Actinomycetes</taxon>
        <taxon>Kitasatosporales</taxon>
        <taxon>Streptomycetaceae</taxon>
        <taxon>Actinacidiphila</taxon>
    </lineage>
</organism>
<dbReference type="Pfam" id="PF10739">
    <property type="entry name" value="DUF2550"/>
    <property type="match status" value="1"/>
</dbReference>
<reference evidence="1 2" key="1">
    <citation type="submission" date="2021-01" db="EMBL/GenBank/DDBJ databases">
        <title>Streptomyces acididurans sp. nov., isolated from a peat swamp forest soil.</title>
        <authorList>
            <person name="Chantavorakit T."/>
            <person name="Duangmal K."/>
        </authorList>
    </citation>
    <scope>NUCLEOTIDE SEQUENCE [LARGE SCALE GENOMIC DNA]</scope>
    <source>
        <strain evidence="1 2">KK5PA1</strain>
    </source>
</reference>
<dbReference type="Proteomes" id="UP000749040">
    <property type="component" value="Unassembled WGS sequence"/>
</dbReference>
<dbReference type="EMBL" id="JADKYB010000019">
    <property type="protein sequence ID" value="MBM9508723.1"/>
    <property type="molecule type" value="Genomic_DNA"/>
</dbReference>
<name>A0ABS2TZF6_9ACTN</name>
<comment type="caution">
    <text evidence="1">The sequence shown here is derived from an EMBL/GenBank/DDBJ whole genome shotgun (WGS) entry which is preliminary data.</text>
</comment>
<proteinExistence type="predicted"/>
<evidence type="ECO:0000313" key="1">
    <source>
        <dbReference type="EMBL" id="MBM9508723.1"/>
    </source>
</evidence>
<gene>
    <name evidence="1" type="ORF">ITX44_30050</name>
</gene>
<keyword evidence="2" id="KW-1185">Reference proteome</keyword>
<sequence length="141" mass="15515">MSELLSAVLADGMTGLLNMWREKARARRFARGKNPLVPCAVRGGPGAGPGTWRQGALKLDKDAVRWQARTTRQQLTLKRGRVRLLDERRPTAHESWFVNGDMLILGLHSELGRMDLALPPADVPRVRSALGLPEPSAEGES</sequence>
<evidence type="ECO:0000313" key="2">
    <source>
        <dbReference type="Proteomes" id="UP000749040"/>
    </source>
</evidence>
<protein>
    <submittedName>
        <fullName evidence="1">DUF2550 family protein</fullName>
    </submittedName>
</protein>
<dbReference type="InterPro" id="IPR019675">
    <property type="entry name" value="DUF2550"/>
</dbReference>